<comment type="caution">
    <text evidence="3">The sequence shown here is derived from an EMBL/GenBank/DDBJ whole genome shotgun (WGS) entry which is preliminary data.</text>
</comment>
<dbReference type="PANTHER" id="PTHR35719:SF5">
    <property type="entry name" value="T6K12.7 PROTEIN"/>
    <property type="match status" value="1"/>
</dbReference>
<evidence type="ECO:0000256" key="2">
    <source>
        <dbReference type="SAM" id="Phobius"/>
    </source>
</evidence>
<feature type="transmembrane region" description="Helical" evidence="2">
    <location>
        <begin position="102"/>
        <end position="119"/>
    </location>
</feature>
<keyword evidence="2" id="KW-1133">Transmembrane helix</keyword>
<feature type="compositionally biased region" description="Basic residues" evidence="1">
    <location>
        <begin position="154"/>
        <end position="171"/>
    </location>
</feature>
<feature type="transmembrane region" description="Helical" evidence="2">
    <location>
        <begin position="258"/>
        <end position="275"/>
    </location>
</feature>
<gene>
    <name evidence="3" type="ORF">MANES_08G141600v8</name>
</gene>
<dbReference type="Gramene" id="Manes.08G141600.1.v8.1">
    <property type="protein sequence ID" value="Manes.08G141600.1.v8.1.CDS"/>
    <property type="gene ID" value="Manes.08G141600.v8.1"/>
</dbReference>
<dbReference type="AlphaFoldDB" id="A0A2C9VIL0"/>
<feature type="region of interest" description="Disordered" evidence="1">
    <location>
        <begin position="222"/>
        <end position="250"/>
    </location>
</feature>
<reference evidence="4" key="1">
    <citation type="journal article" date="2016" name="Nat. Biotechnol.">
        <title>Sequencing wild and cultivated cassava and related species reveals extensive interspecific hybridization and genetic diversity.</title>
        <authorList>
            <person name="Bredeson J.V."/>
            <person name="Lyons J.B."/>
            <person name="Prochnik S.E."/>
            <person name="Wu G.A."/>
            <person name="Ha C.M."/>
            <person name="Edsinger-Gonzales E."/>
            <person name="Grimwood J."/>
            <person name="Schmutz J."/>
            <person name="Rabbi I.Y."/>
            <person name="Egesi C."/>
            <person name="Nauluvula P."/>
            <person name="Lebot V."/>
            <person name="Ndunguru J."/>
            <person name="Mkamilo G."/>
            <person name="Bart R.S."/>
            <person name="Setter T.L."/>
            <person name="Gleadow R.M."/>
            <person name="Kulakow P."/>
            <person name="Ferguson M.E."/>
            <person name="Rounsley S."/>
            <person name="Rokhsar D.S."/>
        </authorList>
    </citation>
    <scope>NUCLEOTIDE SEQUENCE [LARGE SCALE GENOMIC DNA]</scope>
    <source>
        <strain evidence="4">cv. AM560-2</strain>
    </source>
</reference>
<keyword evidence="2" id="KW-0472">Membrane</keyword>
<sequence length="277" mass="31791">MGTYVLLQLFFARPPSQPLLNPHKFSNTTRPVASSGPKNFWSTSSTGPVRINLEDELYTDGDDGFDEFRFSDGSKQRIWWSNEDENSWIDYEEENELWIFKVFRAFGWMIPAIGISLLLGTGSNAFFMALAVPLGQTALSLVIDKVWGTTSSKPKPRTRTRRTKKKPFVRPARREKTNKREEENKTPEEKGSYESWTAADTGSLKNSGKRVHKFGGWDELDDAYKVPRGTPRQKADELPKQQNKSKLSRTRRVRDTPLLLRLLIAVFPFLGWVKLLF</sequence>
<evidence type="ECO:0000256" key="1">
    <source>
        <dbReference type="SAM" id="MobiDB-lite"/>
    </source>
</evidence>
<dbReference type="STRING" id="3983.A0A2C9VIL0"/>
<keyword evidence="2" id="KW-0812">Transmembrane</keyword>
<protein>
    <submittedName>
        <fullName evidence="3">Uncharacterized protein</fullName>
    </submittedName>
</protein>
<feature type="region of interest" description="Disordered" evidence="1">
    <location>
        <begin position="150"/>
        <end position="208"/>
    </location>
</feature>
<proteinExistence type="predicted"/>
<keyword evidence="4" id="KW-1185">Reference proteome</keyword>
<feature type="compositionally biased region" description="Polar residues" evidence="1">
    <location>
        <begin position="194"/>
        <end position="206"/>
    </location>
</feature>
<name>A0A2C9VIL0_MANES</name>
<organism evidence="3 4">
    <name type="scientific">Manihot esculenta</name>
    <name type="common">Cassava</name>
    <name type="synonym">Jatropha manihot</name>
    <dbReference type="NCBI Taxonomy" id="3983"/>
    <lineage>
        <taxon>Eukaryota</taxon>
        <taxon>Viridiplantae</taxon>
        <taxon>Streptophyta</taxon>
        <taxon>Embryophyta</taxon>
        <taxon>Tracheophyta</taxon>
        <taxon>Spermatophyta</taxon>
        <taxon>Magnoliopsida</taxon>
        <taxon>eudicotyledons</taxon>
        <taxon>Gunneridae</taxon>
        <taxon>Pentapetalae</taxon>
        <taxon>rosids</taxon>
        <taxon>fabids</taxon>
        <taxon>Malpighiales</taxon>
        <taxon>Euphorbiaceae</taxon>
        <taxon>Crotonoideae</taxon>
        <taxon>Manihoteae</taxon>
        <taxon>Manihot</taxon>
    </lineage>
</organism>
<evidence type="ECO:0000313" key="4">
    <source>
        <dbReference type="Proteomes" id="UP000091857"/>
    </source>
</evidence>
<dbReference type="EMBL" id="CM004394">
    <property type="protein sequence ID" value="OAY44341.1"/>
    <property type="molecule type" value="Genomic_DNA"/>
</dbReference>
<feature type="compositionally biased region" description="Basic and acidic residues" evidence="1">
    <location>
        <begin position="172"/>
        <end position="192"/>
    </location>
</feature>
<evidence type="ECO:0000313" key="3">
    <source>
        <dbReference type="EMBL" id="OAY44341.1"/>
    </source>
</evidence>
<accession>A0A2C9VIL0</accession>
<dbReference type="PANTHER" id="PTHR35719">
    <property type="entry name" value="OS01G0680600 PROTEIN"/>
    <property type="match status" value="1"/>
</dbReference>
<dbReference type="Proteomes" id="UP000091857">
    <property type="component" value="Chromosome 8"/>
</dbReference>